<proteinExistence type="predicted"/>
<gene>
    <name evidence="1" type="ORF">V8G54_009615</name>
</gene>
<dbReference type="Proteomes" id="UP001374535">
    <property type="component" value="Chromosome 3"/>
</dbReference>
<sequence length="123" mass="13781">MSPPYSRPPCSPYYPYYSPPHSPSPPPQNPFHHLHHHLKLKSTTTTYNNFTSTSIYPIIYNQSPPPPAITSYESIQIEEPGYGAADAGGDPPSEPDSVLVSHGYLDLNLNLVLYFTYLDFNLE</sequence>
<organism evidence="1 2">
    <name type="scientific">Vigna mungo</name>
    <name type="common">Black gram</name>
    <name type="synonym">Phaseolus mungo</name>
    <dbReference type="NCBI Taxonomy" id="3915"/>
    <lineage>
        <taxon>Eukaryota</taxon>
        <taxon>Viridiplantae</taxon>
        <taxon>Streptophyta</taxon>
        <taxon>Embryophyta</taxon>
        <taxon>Tracheophyta</taxon>
        <taxon>Spermatophyta</taxon>
        <taxon>Magnoliopsida</taxon>
        <taxon>eudicotyledons</taxon>
        <taxon>Gunneridae</taxon>
        <taxon>Pentapetalae</taxon>
        <taxon>rosids</taxon>
        <taxon>fabids</taxon>
        <taxon>Fabales</taxon>
        <taxon>Fabaceae</taxon>
        <taxon>Papilionoideae</taxon>
        <taxon>50 kb inversion clade</taxon>
        <taxon>NPAAA clade</taxon>
        <taxon>indigoferoid/millettioid clade</taxon>
        <taxon>Phaseoleae</taxon>
        <taxon>Vigna</taxon>
    </lineage>
</organism>
<evidence type="ECO:0000313" key="2">
    <source>
        <dbReference type="Proteomes" id="UP001374535"/>
    </source>
</evidence>
<reference evidence="1 2" key="1">
    <citation type="journal article" date="2023" name="Life. Sci Alliance">
        <title>Evolutionary insights into 3D genome organization and epigenetic landscape of Vigna mungo.</title>
        <authorList>
            <person name="Junaid A."/>
            <person name="Singh B."/>
            <person name="Bhatia S."/>
        </authorList>
    </citation>
    <scope>NUCLEOTIDE SEQUENCE [LARGE SCALE GENOMIC DNA]</scope>
    <source>
        <strain evidence="1">Urdbean</strain>
    </source>
</reference>
<evidence type="ECO:0000313" key="1">
    <source>
        <dbReference type="EMBL" id="WVZ16633.1"/>
    </source>
</evidence>
<dbReference type="EMBL" id="CP144698">
    <property type="protein sequence ID" value="WVZ16633.1"/>
    <property type="molecule type" value="Genomic_DNA"/>
</dbReference>
<name>A0AAQ3NW45_VIGMU</name>
<keyword evidence="2" id="KW-1185">Reference proteome</keyword>
<accession>A0AAQ3NW45</accession>
<protein>
    <submittedName>
        <fullName evidence="1">Uncharacterized protein</fullName>
    </submittedName>
</protein>
<dbReference type="AlphaFoldDB" id="A0AAQ3NW45"/>